<dbReference type="EMBL" id="LR721779">
    <property type="protein sequence ID" value="VVV90907.1"/>
    <property type="molecule type" value="Genomic_DNA"/>
</dbReference>
<dbReference type="AlphaFoldDB" id="A0A5K0ZN03"/>
<dbReference type="Pfam" id="PF14223">
    <property type="entry name" value="Retrotran_gag_2"/>
    <property type="match status" value="1"/>
</dbReference>
<accession>A0A5K0ZN03</accession>
<proteinExistence type="predicted"/>
<dbReference type="PANTHER" id="PTHR47481:SF31">
    <property type="entry name" value="OS01G0873500 PROTEIN"/>
    <property type="match status" value="1"/>
</dbReference>
<protein>
    <recommendedName>
        <fullName evidence="2">Retrovirus-related Pol polyprotein from transposon TNT 1-94</fullName>
    </recommendedName>
</protein>
<gene>
    <name evidence="1" type="ORF">NYM_LOCUS11218</name>
</gene>
<evidence type="ECO:0000313" key="1">
    <source>
        <dbReference type="EMBL" id="VVV90907.1"/>
    </source>
</evidence>
<reference evidence="1" key="1">
    <citation type="submission" date="2019-09" db="EMBL/GenBank/DDBJ databases">
        <authorList>
            <person name="Zhang L."/>
        </authorList>
    </citation>
    <scope>NUCLEOTIDE SEQUENCE</scope>
</reference>
<dbReference type="PANTHER" id="PTHR47481">
    <property type="match status" value="1"/>
</dbReference>
<evidence type="ECO:0008006" key="2">
    <source>
        <dbReference type="Google" id="ProtNLM"/>
    </source>
</evidence>
<organism evidence="1">
    <name type="scientific">Nymphaea colorata</name>
    <name type="common">pocket water lily</name>
    <dbReference type="NCBI Taxonomy" id="210225"/>
    <lineage>
        <taxon>Eukaryota</taxon>
        <taxon>Viridiplantae</taxon>
        <taxon>Streptophyta</taxon>
        <taxon>Embryophyta</taxon>
        <taxon>Tracheophyta</taxon>
        <taxon>Spermatophyta</taxon>
        <taxon>Magnoliopsida</taxon>
        <taxon>Nymphaeales</taxon>
        <taxon>Nymphaeaceae</taxon>
        <taxon>Nymphaea</taxon>
    </lineage>
</organism>
<sequence length="126" mass="13934">MQLREQLAVLKKGTNSIDELIQKATMIGHQLSMAGKPVGEEDLVLHILRALPQEYNAFKTLIATRSDPLSLADLYSMLSTHESQLKDVEIDTSPTINFLNKNSHSKIHSASMPTPKILKIGGEDPE</sequence>
<name>A0A5K0ZN03_9MAGN</name>
<dbReference type="Gramene" id="NC14G0283010.1">
    <property type="protein sequence ID" value="NC14G0283010.1:cds"/>
    <property type="gene ID" value="NC14G0283010"/>
</dbReference>